<gene>
    <name evidence="2" type="ORF">SAMN05444339_10753</name>
</gene>
<dbReference type="AlphaFoldDB" id="A0A1M5C7J6"/>
<dbReference type="RefSeq" id="WP_143155439.1">
    <property type="nucleotide sequence ID" value="NZ_FQUE01000007.1"/>
</dbReference>
<accession>A0A1M5C7J6</accession>
<protein>
    <submittedName>
        <fullName evidence="2">Uncharacterized protein</fullName>
    </submittedName>
</protein>
<proteinExistence type="predicted"/>
<keyword evidence="3" id="KW-1185">Reference proteome</keyword>
<evidence type="ECO:0000313" key="2">
    <source>
        <dbReference type="EMBL" id="SHF50754.1"/>
    </source>
</evidence>
<reference evidence="3" key="1">
    <citation type="submission" date="2016-11" db="EMBL/GenBank/DDBJ databases">
        <authorList>
            <person name="Varghese N."/>
            <person name="Submissions S."/>
        </authorList>
    </citation>
    <scope>NUCLEOTIDE SEQUENCE [LARGE SCALE GENOMIC DNA]</scope>
    <source>
        <strain evidence="3">DSM 29326</strain>
    </source>
</reference>
<evidence type="ECO:0000313" key="3">
    <source>
        <dbReference type="Proteomes" id="UP000183987"/>
    </source>
</evidence>
<feature type="region of interest" description="Disordered" evidence="1">
    <location>
        <begin position="48"/>
        <end position="75"/>
    </location>
</feature>
<evidence type="ECO:0000256" key="1">
    <source>
        <dbReference type="SAM" id="MobiDB-lite"/>
    </source>
</evidence>
<dbReference type="Proteomes" id="UP000183987">
    <property type="component" value="Unassembled WGS sequence"/>
</dbReference>
<name>A0A1M5C7J6_LOKAT</name>
<dbReference type="STRING" id="366533.SAMN05444339_10753"/>
<sequence length="75" mass="7878">MTTTDFEDAVAELLHNIYAASPAERALAAARSRQAIVAIRRSGLPVPRIARTPNGAAEDGGPEGPTVECRKSAPH</sequence>
<organism evidence="2 3">
    <name type="scientific">Loktanella atrilutea</name>
    <dbReference type="NCBI Taxonomy" id="366533"/>
    <lineage>
        <taxon>Bacteria</taxon>
        <taxon>Pseudomonadati</taxon>
        <taxon>Pseudomonadota</taxon>
        <taxon>Alphaproteobacteria</taxon>
        <taxon>Rhodobacterales</taxon>
        <taxon>Roseobacteraceae</taxon>
        <taxon>Loktanella</taxon>
    </lineage>
</organism>
<dbReference type="EMBL" id="FQUE01000007">
    <property type="protein sequence ID" value="SHF50754.1"/>
    <property type="molecule type" value="Genomic_DNA"/>
</dbReference>